<evidence type="ECO:0000313" key="5">
    <source>
        <dbReference type="EMBL" id="CAH8297154.1"/>
    </source>
</evidence>
<feature type="domain" description="C-JID" evidence="4">
    <location>
        <begin position="97"/>
        <end position="190"/>
    </location>
</feature>
<evidence type="ECO:0000259" key="4">
    <source>
        <dbReference type="Pfam" id="PF20160"/>
    </source>
</evidence>
<gene>
    <name evidence="5" type="ORF">ERUC_LOCUS2130</name>
</gene>
<evidence type="ECO:0000256" key="1">
    <source>
        <dbReference type="ARBA" id="ARBA00022614"/>
    </source>
</evidence>
<accession>A0ABC8J0M2</accession>
<keyword evidence="1" id="KW-0433">Leucine-rich repeat</keyword>
<dbReference type="Pfam" id="PF20160">
    <property type="entry name" value="C-JID"/>
    <property type="match status" value="1"/>
</dbReference>
<feature type="region of interest" description="Disordered" evidence="3">
    <location>
        <begin position="264"/>
        <end position="309"/>
    </location>
</feature>
<reference evidence="5 6" key="1">
    <citation type="submission" date="2022-03" db="EMBL/GenBank/DDBJ databases">
        <authorList>
            <person name="Macdonald S."/>
            <person name="Ahmed S."/>
            <person name="Newling K."/>
        </authorList>
    </citation>
    <scope>NUCLEOTIDE SEQUENCE [LARGE SCALE GENOMIC DNA]</scope>
</reference>
<evidence type="ECO:0000256" key="2">
    <source>
        <dbReference type="ARBA" id="ARBA00022737"/>
    </source>
</evidence>
<keyword evidence="2" id="KW-0677">Repeat</keyword>
<organism evidence="5 6">
    <name type="scientific">Eruca vesicaria subsp. sativa</name>
    <name type="common">Garden rocket</name>
    <name type="synonym">Eruca sativa</name>
    <dbReference type="NCBI Taxonomy" id="29727"/>
    <lineage>
        <taxon>Eukaryota</taxon>
        <taxon>Viridiplantae</taxon>
        <taxon>Streptophyta</taxon>
        <taxon>Embryophyta</taxon>
        <taxon>Tracheophyta</taxon>
        <taxon>Spermatophyta</taxon>
        <taxon>Magnoliopsida</taxon>
        <taxon>eudicotyledons</taxon>
        <taxon>Gunneridae</taxon>
        <taxon>Pentapetalae</taxon>
        <taxon>rosids</taxon>
        <taxon>malvids</taxon>
        <taxon>Brassicales</taxon>
        <taxon>Brassicaceae</taxon>
        <taxon>Brassiceae</taxon>
        <taxon>Eruca</taxon>
    </lineage>
</organism>
<evidence type="ECO:0000256" key="3">
    <source>
        <dbReference type="SAM" id="MobiDB-lite"/>
    </source>
</evidence>
<sequence>MLKTRGVSFSNEEAAAAQFKIDSSGELFCEANWAFDVSETRRSRRGSSGEKEANGFGFPVVGEPMVMSTMMKIILWCCWGLIVLQFSDSEPLFSTFFPGSELPSWFVHEVVGSMSEVIMPPHWHDNGLADQALCAVISFPDSRLPRTNQTIVNEMYIQARIGSSNNEENIASEHVFIGYMSCSKIFKRLESQHFISSDPTKSSTLSSNCSPTTASLQFMVTDGTSKIPRLEVLKCGLRLFRGGGSSGGFLKKLEVKEVEQNLSAQKLSENRTSESGTTTEVAENGNNAEQSSETVTTEVTASPENANNA</sequence>
<dbReference type="EMBL" id="CAKOAT010051266">
    <property type="protein sequence ID" value="CAH8297154.1"/>
    <property type="molecule type" value="Genomic_DNA"/>
</dbReference>
<protein>
    <recommendedName>
        <fullName evidence="4">C-JID domain-containing protein</fullName>
    </recommendedName>
</protein>
<evidence type="ECO:0000313" key="6">
    <source>
        <dbReference type="Proteomes" id="UP001642260"/>
    </source>
</evidence>
<dbReference type="Proteomes" id="UP001642260">
    <property type="component" value="Unassembled WGS sequence"/>
</dbReference>
<dbReference type="InterPro" id="IPR045344">
    <property type="entry name" value="C-JID"/>
</dbReference>
<proteinExistence type="predicted"/>
<feature type="compositionally biased region" description="Low complexity" evidence="3">
    <location>
        <begin position="291"/>
        <end position="300"/>
    </location>
</feature>
<feature type="compositionally biased region" description="Polar residues" evidence="3">
    <location>
        <begin position="273"/>
        <end position="290"/>
    </location>
</feature>
<dbReference type="AlphaFoldDB" id="A0ABC8J0M2"/>
<keyword evidence="6" id="KW-1185">Reference proteome</keyword>
<name>A0ABC8J0M2_ERUVS</name>
<comment type="caution">
    <text evidence="5">The sequence shown here is derived from an EMBL/GenBank/DDBJ whole genome shotgun (WGS) entry which is preliminary data.</text>
</comment>